<feature type="compositionally biased region" description="Polar residues" evidence="1">
    <location>
        <begin position="428"/>
        <end position="439"/>
    </location>
</feature>
<reference evidence="2" key="1">
    <citation type="submission" date="2020-05" db="EMBL/GenBank/DDBJ databases">
        <title>Mycena genomes resolve the evolution of fungal bioluminescence.</title>
        <authorList>
            <person name="Tsai I.J."/>
        </authorList>
    </citation>
    <scope>NUCLEOTIDE SEQUENCE</scope>
    <source>
        <strain evidence="2">160909Yilan</strain>
    </source>
</reference>
<evidence type="ECO:0000313" key="3">
    <source>
        <dbReference type="Proteomes" id="UP000623467"/>
    </source>
</evidence>
<comment type="caution">
    <text evidence="2">The sequence shown here is derived from an EMBL/GenBank/DDBJ whole genome shotgun (WGS) entry which is preliminary data.</text>
</comment>
<accession>A0A8H7CF13</accession>
<organism evidence="2 3">
    <name type="scientific">Mycena sanguinolenta</name>
    <dbReference type="NCBI Taxonomy" id="230812"/>
    <lineage>
        <taxon>Eukaryota</taxon>
        <taxon>Fungi</taxon>
        <taxon>Dikarya</taxon>
        <taxon>Basidiomycota</taxon>
        <taxon>Agaricomycotina</taxon>
        <taxon>Agaricomycetes</taxon>
        <taxon>Agaricomycetidae</taxon>
        <taxon>Agaricales</taxon>
        <taxon>Marasmiineae</taxon>
        <taxon>Mycenaceae</taxon>
        <taxon>Mycena</taxon>
    </lineage>
</organism>
<evidence type="ECO:0000313" key="2">
    <source>
        <dbReference type="EMBL" id="KAF7335244.1"/>
    </source>
</evidence>
<dbReference type="AlphaFoldDB" id="A0A8H7CF13"/>
<feature type="region of interest" description="Disordered" evidence="1">
    <location>
        <begin position="96"/>
        <end position="121"/>
    </location>
</feature>
<evidence type="ECO:0000256" key="1">
    <source>
        <dbReference type="SAM" id="MobiDB-lite"/>
    </source>
</evidence>
<feature type="region of interest" description="Disordered" evidence="1">
    <location>
        <begin position="287"/>
        <end position="308"/>
    </location>
</feature>
<sequence>MQAADALSLTNRLKRAGIRGADVAHLSRSTVAGILSDVGKQLRNAGVQDEELRAVRRDVRTLLGMLREMFGALGEMRVLLNEVVLDPGSAARVSEAAMDPSKAMRASEEHAGEGKGADGKGAAGWMAPLSKLFVGSPAPKDVERERAAAMSPLVAPKPMPPRFVPKLGPALAASATTVNVEFSGAGTGVGRSMTSTIDATPAIAVPASGVGENSGTPHHGTPGVMGIFAGAPARTRTPDPWIVVPRPKVAIARNVPPSLLSPAAAAVRASARQHPNRMSRNVDAVLDGVGTPVRQPGSGDHSGDEEPDYLAPLLQRTLRRRGLSDSSIHSTFAAQAAEDDSAAAPPQSPLSRTETMWLESGSVLQALGRRVQSFRSGLSVESSKEGEGGSTSGGSELGTSPPATSAPIAVGATRRASRRSSRAHDSQQVKNTATASTPSGFGFLASLVPTGDTAELARSMREQDNAMLSRTLRAPGVGERDYI</sequence>
<protein>
    <submittedName>
        <fullName evidence="2">PCI domain-containing protein</fullName>
    </submittedName>
</protein>
<dbReference type="Proteomes" id="UP000623467">
    <property type="component" value="Unassembled WGS sequence"/>
</dbReference>
<feature type="compositionally biased region" description="Basic and acidic residues" evidence="1">
    <location>
        <begin position="105"/>
        <end position="118"/>
    </location>
</feature>
<name>A0A8H7CF13_9AGAR</name>
<dbReference type="OrthoDB" id="4088568at2759"/>
<keyword evidence="3" id="KW-1185">Reference proteome</keyword>
<feature type="region of interest" description="Disordered" evidence="1">
    <location>
        <begin position="376"/>
        <end position="442"/>
    </location>
</feature>
<proteinExistence type="predicted"/>
<gene>
    <name evidence="2" type="ORF">MSAN_02334900</name>
</gene>
<dbReference type="EMBL" id="JACAZH010000041">
    <property type="protein sequence ID" value="KAF7335244.1"/>
    <property type="molecule type" value="Genomic_DNA"/>
</dbReference>